<sequence length="311" mass="35337">MHILDTCALQSIPRARLVEARGQRDIAISTISFLEIFSHLEEAGKFDRVRGNVLKCQVPRMLHDPYAVHAISCGLGSLLHPSRLEDKLLFERVLEVLSQSNTLEEFYAQQVQAPSGEMVSCQDAAGNTFRMLDEIQSEYVESITIKAREILINFSYAASDLIREEDMWTLASNDIRNMTDGYLAALPEADRPERRELLMRVGYSQFMRSVYDYYRAAHYLRAASSRTRLSSEEDVTPAVLHIDPNDCEDSMICMHLNIDTANTLVTGDRRTLQALRFAKQALQNELRSSPLQFHIQSEQEFRDGLSQAEAA</sequence>
<dbReference type="EMBL" id="QNRR01000015">
    <property type="protein sequence ID" value="RBP36909.1"/>
    <property type="molecule type" value="Genomic_DNA"/>
</dbReference>
<comment type="caution">
    <text evidence="1">The sequence shown here is derived from an EMBL/GenBank/DDBJ whole genome shotgun (WGS) entry which is preliminary data.</text>
</comment>
<gene>
    <name evidence="1" type="ORF">DES53_11550</name>
</gene>
<organism evidence="1 2">
    <name type="scientific">Roseimicrobium gellanilyticum</name>
    <dbReference type="NCBI Taxonomy" id="748857"/>
    <lineage>
        <taxon>Bacteria</taxon>
        <taxon>Pseudomonadati</taxon>
        <taxon>Verrucomicrobiota</taxon>
        <taxon>Verrucomicrobiia</taxon>
        <taxon>Verrucomicrobiales</taxon>
        <taxon>Verrucomicrobiaceae</taxon>
        <taxon>Roseimicrobium</taxon>
    </lineage>
</organism>
<accession>A0A366H4R9</accession>
<name>A0A366H4R9_9BACT</name>
<evidence type="ECO:0000313" key="2">
    <source>
        <dbReference type="Proteomes" id="UP000253426"/>
    </source>
</evidence>
<reference evidence="1 2" key="1">
    <citation type="submission" date="2018-06" db="EMBL/GenBank/DDBJ databases">
        <title>Genomic Encyclopedia of Type Strains, Phase IV (KMG-IV): sequencing the most valuable type-strain genomes for metagenomic binning, comparative biology and taxonomic classification.</title>
        <authorList>
            <person name="Goeker M."/>
        </authorList>
    </citation>
    <scope>NUCLEOTIDE SEQUENCE [LARGE SCALE GENOMIC DNA]</scope>
    <source>
        <strain evidence="1 2">DSM 25532</strain>
    </source>
</reference>
<keyword evidence="2" id="KW-1185">Reference proteome</keyword>
<evidence type="ECO:0000313" key="1">
    <source>
        <dbReference type="EMBL" id="RBP36909.1"/>
    </source>
</evidence>
<dbReference type="RefSeq" id="WP_113961689.1">
    <property type="nucleotide sequence ID" value="NZ_QNRR01000015.1"/>
</dbReference>
<dbReference type="AlphaFoldDB" id="A0A366H4R9"/>
<dbReference type="OrthoDB" id="9106290at2"/>
<proteinExistence type="predicted"/>
<protein>
    <submittedName>
        <fullName evidence="1">Uncharacterized protein</fullName>
    </submittedName>
</protein>
<dbReference type="Proteomes" id="UP000253426">
    <property type="component" value="Unassembled WGS sequence"/>
</dbReference>